<proteinExistence type="predicted"/>
<organism evidence="7 8">
    <name type="scientific">Nocardioides piscis</name>
    <dbReference type="NCBI Taxonomy" id="2714938"/>
    <lineage>
        <taxon>Bacteria</taxon>
        <taxon>Bacillati</taxon>
        <taxon>Actinomycetota</taxon>
        <taxon>Actinomycetes</taxon>
        <taxon>Propionibacteriales</taxon>
        <taxon>Nocardioidaceae</taxon>
        <taxon>Nocardioides</taxon>
    </lineage>
</organism>
<evidence type="ECO:0000256" key="1">
    <source>
        <dbReference type="ARBA" id="ARBA00004141"/>
    </source>
</evidence>
<dbReference type="Pfam" id="PF14378">
    <property type="entry name" value="PAP2_3"/>
    <property type="match status" value="1"/>
</dbReference>
<dbReference type="CDD" id="cd03386">
    <property type="entry name" value="PAP2_Aur1_like"/>
    <property type="match status" value="1"/>
</dbReference>
<evidence type="ECO:0000313" key="7">
    <source>
        <dbReference type="EMBL" id="QIK76613.1"/>
    </source>
</evidence>
<keyword evidence="3 5" id="KW-1133">Transmembrane helix</keyword>
<dbReference type="GO" id="GO:0016020">
    <property type="term" value="C:membrane"/>
    <property type="evidence" value="ECO:0007669"/>
    <property type="project" value="UniProtKB-SubCell"/>
</dbReference>
<keyword evidence="2 5" id="KW-0812">Transmembrane</keyword>
<evidence type="ECO:0000259" key="6">
    <source>
        <dbReference type="Pfam" id="PF14378"/>
    </source>
</evidence>
<feature type="transmembrane region" description="Helical" evidence="5">
    <location>
        <begin position="83"/>
        <end position="102"/>
    </location>
</feature>
<evidence type="ECO:0000256" key="2">
    <source>
        <dbReference type="ARBA" id="ARBA00022692"/>
    </source>
</evidence>
<reference evidence="7 8" key="1">
    <citation type="submission" date="2020-03" db="EMBL/GenBank/DDBJ databases">
        <title>Nocardioides sp. nov., isolated from fish.</title>
        <authorList>
            <person name="Hyun D.-W."/>
            <person name="Bae J.-W."/>
        </authorList>
    </citation>
    <scope>NUCLEOTIDE SEQUENCE [LARGE SCALE GENOMIC DNA]</scope>
    <source>
        <strain evidence="7 8">HDW12A</strain>
    </source>
</reference>
<dbReference type="AlphaFoldDB" id="A0A6G7YIP4"/>
<evidence type="ECO:0000313" key="8">
    <source>
        <dbReference type="Proteomes" id="UP000502035"/>
    </source>
</evidence>
<dbReference type="PANTHER" id="PTHR31310">
    <property type="match status" value="1"/>
</dbReference>
<feature type="transmembrane region" description="Helical" evidence="5">
    <location>
        <begin position="114"/>
        <end position="132"/>
    </location>
</feature>
<protein>
    <submittedName>
        <fullName evidence="7">Phosphatase PAP2 family protein</fullName>
    </submittedName>
</protein>
<feature type="transmembrane region" description="Helical" evidence="5">
    <location>
        <begin position="214"/>
        <end position="234"/>
    </location>
</feature>
<dbReference type="RefSeq" id="WP_166320216.1">
    <property type="nucleotide sequence ID" value="NZ_CP049866.1"/>
</dbReference>
<comment type="subcellular location">
    <subcellularLocation>
        <location evidence="1">Membrane</location>
        <topology evidence="1">Multi-pass membrane protein</topology>
    </subcellularLocation>
</comment>
<dbReference type="InterPro" id="IPR052185">
    <property type="entry name" value="IPC_Synthase-Related"/>
</dbReference>
<dbReference type="Proteomes" id="UP000502035">
    <property type="component" value="Chromosome"/>
</dbReference>
<dbReference type="Gene3D" id="1.20.144.10">
    <property type="entry name" value="Phosphatidic acid phosphatase type 2/haloperoxidase"/>
    <property type="match status" value="1"/>
</dbReference>
<name>A0A6G7YIP4_9ACTN</name>
<gene>
    <name evidence="7" type="ORF">G7071_15475</name>
</gene>
<dbReference type="PANTHER" id="PTHR31310:SF7">
    <property type="entry name" value="PA-PHOSPHATASE RELATED-FAMILY PROTEIN DDB_G0268928"/>
    <property type="match status" value="1"/>
</dbReference>
<keyword evidence="4 5" id="KW-0472">Membrane</keyword>
<accession>A0A6G7YIP4</accession>
<dbReference type="InterPro" id="IPR026841">
    <property type="entry name" value="Aur1/Ipt1"/>
</dbReference>
<dbReference type="KEGG" id="npi:G7071_15475"/>
<evidence type="ECO:0000256" key="3">
    <source>
        <dbReference type="ARBA" id="ARBA00022989"/>
    </source>
</evidence>
<evidence type="ECO:0000256" key="4">
    <source>
        <dbReference type="ARBA" id="ARBA00023136"/>
    </source>
</evidence>
<feature type="transmembrane region" description="Helical" evidence="5">
    <location>
        <begin position="16"/>
        <end position="34"/>
    </location>
</feature>
<evidence type="ECO:0000256" key="5">
    <source>
        <dbReference type="SAM" id="Phobius"/>
    </source>
</evidence>
<keyword evidence="8" id="KW-1185">Reference proteome</keyword>
<sequence>MAGLQVLHRLPARTGWVVKQVAWVVLGIVVYFGVRGRTAASPETARENAEEVVALERRLGIQVEGALQAPVNESATLEAVVNWIYIWGHWPVIIATMVWLVWRHRVVFVRLRDAMMISGGVGMVVFALYPVMPPRLADLGLLDTVTNSSEAYRVLQPPAFVNQYAAMPSLHSGWDLLVGMAIVAAASSVWLRAIGFIMPMLMAVAVVFTANHYILDVVAGVSLVLVAHAAALALERRRARHDAPAGCSAEDETLSAA</sequence>
<feature type="domain" description="Inositolphosphotransferase Aur1/Ipt1" evidence="6">
    <location>
        <begin position="51"/>
        <end position="229"/>
    </location>
</feature>
<dbReference type="EMBL" id="CP049866">
    <property type="protein sequence ID" value="QIK76613.1"/>
    <property type="molecule type" value="Genomic_DNA"/>
</dbReference>